<name>A0ABR3GTE5_9PEZI</name>
<proteinExistence type="inferred from homology"/>
<evidence type="ECO:0000256" key="4">
    <source>
        <dbReference type="SAM" id="MobiDB-lite"/>
    </source>
</evidence>
<dbReference type="InterPro" id="IPR002685">
    <property type="entry name" value="Glyco_trans_15"/>
</dbReference>
<feature type="region of interest" description="Disordered" evidence="4">
    <location>
        <begin position="1"/>
        <end position="40"/>
    </location>
</feature>
<dbReference type="InterPro" id="IPR029044">
    <property type="entry name" value="Nucleotide-diphossugar_trans"/>
</dbReference>
<feature type="transmembrane region" description="Helical" evidence="5">
    <location>
        <begin position="48"/>
        <end position="65"/>
    </location>
</feature>
<feature type="region of interest" description="Disordered" evidence="4">
    <location>
        <begin position="84"/>
        <end position="107"/>
    </location>
</feature>
<evidence type="ECO:0000313" key="6">
    <source>
        <dbReference type="EMBL" id="KAL0639216.1"/>
    </source>
</evidence>
<evidence type="ECO:0000256" key="3">
    <source>
        <dbReference type="ARBA" id="ARBA00022679"/>
    </source>
</evidence>
<feature type="compositionally biased region" description="Basic and acidic residues" evidence="4">
    <location>
        <begin position="84"/>
        <end position="98"/>
    </location>
</feature>
<evidence type="ECO:0000256" key="5">
    <source>
        <dbReference type="SAM" id="Phobius"/>
    </source>
</evidence>
<feature type="compositionally biased region" description="Basic and acidic residues" evidence="4">
    <location>
        <begin position="11"/>
        <end position="23"/>
    </location>
</feature>
<dbReference type="Pfam" id="PF01793">
    <property type="entry name" value="Glyco_transf_15"/>
    <property type="match status" value="1"/>
</dbReference>
<keyword evidence="2 6" id="KW-0328">Glycosyltransferase</keyword>
<dbReference type="PANTHER" id="PTHR31121:SF10">
    <property type="entry name" value="MANNOSYLTRANSFERASE KTR2-RELATED"/>
    <property type="match status" value="1"/>
</dbReference>
<dbReference type="EMBL" id="JBBBZM010000013">
    <property type="protein sequence ID" value="KAL0639216.1"/>
    <property type="molecule type" value="Genomic_DNA"/>
</dbReference>
<dbReference type="Proteomes" id="UP001447188">
    <property type="component" value="Unassembled WGS sequence"/>
</dbReference>
<protein>
    <submittedName>
        <fullName evidence="6">Mannosyltransferase</fullName>
    </submittedName>
</protein>
<keyword evidence="7" id="KW-1185">Reference proteome</keyword>
<accession>A0ABR3GTE5</accession>
<feature type="compositionally biased region" description="Polar residues" evidence="4">
    <location>
        <begin position="1"/>
        <end position="10"/>
    </location>
</feature>
<gene>
    <name evidence="6" type="primary">KTR2_2</name>
    <name evidence="6" type="ORF">Q9L58_001675</name>
</gene>
<comment type="caution">
    <text evidence="6">The sequence shown here is derived from an EMBL/GenBank/DDBJ whole genome shotgun (WGS) entry which is preliminary data.</text>
</comment>
<keyword evidence="3" id="KW-0808">Transferase</keyword>
<comment type="similarity">
    <text evidence="1">Belongs to the glycosyltransferase 15 family.</text>
</comment>
<sequence>MSHNSHSHWSPNRDNDNPFEKYKSQRNASTDLPGFRASRRSRHSKSKVLKALGALFTLGVLLVVWQSSIGGALYGYDLGSLDSSGEHTSADSGRDLTTEKGGIVKNNPQVGKEKASLVMLVRNMELTDALTTMKQIEDRFNRNYHYPWTFINDEPFTEEFRNHTTRIASGLTEYGLIPKDQWSMPSWISEKKFQETVKMMTEKNVIYGDSRSYRHMCRYNSGFFWRHESLEKYDWSLIVMDDCRYWRVEPSTHFYCDMTYDPFTFMRENNKKYSFVITLPEYRETIETLWSTTQEFAKLHPEYIAENNSLGFISDDKVSKGIGGVGYNNCHFWSNFEIADLNFWRGEAYSKYFTFLDQKGGFYYERWGDAPVHSIAAALFLPKDQIHFFSDVGYKHDPWWRELRSAPVELPDTVVEVTRYVSDDSTAHRAPRYVKN</sequence>
<keyword evidence="5" id="KW-0472">Membrane</keyword>
<reference evidence="6 7" key="1">
    <citation type="submission" date="2024-02" db="EMBL/GenBank/DDBJ databases">
        <title>Discinaceae phylogenomics.</title>
        <authorList>
            <person name="Dirks A.C."/>
            <person name="James T.Y."/>
        </authorList>
    </citation>
    <scope>NUCLEOTIDE SEQUENCE [LARGE SCALE GENOMIC DNA]</scope>
    <source>
        <strain evidence="6 7">ACD0624</strain>
    </source>
</reference>
<evidence type="ECO:0000313" key="7">
    <source>
        <dbReference type="Proteomes" id="UP001447188"/>
    </source>
</evidence>
<organism evidence="6 7">
    <name type="scientific">Discina gigas</name>
    <dbReference type="NCBI Taxonomy" id="1032678"/>
    <lineage>
        <taxon>Eukaryota</taxon>
        <taxon>Fungi</taxon>
        <taxon>Dikarya</taxon>
        <taxon>Ascomycota</taxon>
        <taxon>Pezizomycotina</taxon>
        <taxon>Pezizomycetes</taxon>
        <taxon>Pezizales</taxon>
        <taxon>Discinaceae</taxon>
        <taxon>Discina</taxon>
    </lineage>
</organism>
<evidence type="ECO:0000256" key="1">
    <source>
        <dbReference type="ARBA" id="ARBA00007677"/>
    </source>
</evidence>
<dbReference type="GO" id="GO:0016757">
    <property type="term" value="F:glycosyltransferase activity"/>
    <property type="evidence" value="ECO:0007669"/>
    <property type="project" value="UniProtKB-KW"/>
</dbReference>
<keyword evidence="5" id="KW-1133">Transmembrane helix</keyword>
<dbReference type="Gene3D" id="3.90.550.10">
    <property type="entry name" value="Spore Coat Polysaccharide Biosynthesis Protein SpsA, Chain A"/>
    <property type="match status" value="1"/>
</dbReference>
<dbReference type="SUPFAM" id="SSF53448">
    <property type="entry name" value="Nucleotide-diphospho-sugar transferases"/>
    <property type="match status" value="1"/>
</dbReference>
<keyword evidence="5" id="KW-0812">Transmembrane</keyword>
<dbReference type="PANTHER" id="PTHR31121">
    <property type="entry name" value="ALPHA-1,2 MANNOSYLTRANSFERASE KTR1"/>
    <property type="match status" value="1"/>
</dbReference>
<evidence type="ECO:0000256" key="2">
    <source>
        <dbReference type="ARBA" id="ARBA00022676"/>
    </source>
</evidence>